<gene>
    <name evidence="2" type="ORF">P175DRAFT_0530736</name>
</gene>
<evidence type="ECO:0000256" key="1">
    <source>
        <dbReference type="SAM" id="Phobius"/>
    </source>
</evidence>
<protein>
    <submittedName>
        <fullName evidence="2">Uncharacterized protein</fullName>
    </submittedName>
</protein>
<dbReference type="RefSeq" id="XP_040754993.1">
    <property type="nucleotide sequence ID" value="XM_040899812.1"/>
</dbReference>
<organism evidence="2 3">
    <name type="scientific">Aspergillus ochraceoroseus IBT 24754</name>
    <dbReference type="NCBI Taxonomy" id="1392256"/>
    <lineage>
        <taxon>Eukaryota</taxon>
        <taxon>Fungi</taxon>
        <taxon>Dikarya</taxon>
        <taxon>Ascomycota</taxon>
        <taxon>Pezizomycotina</taxon>
        <taxon>Eurotiomycetes</taxon>
        <taxon>Eurotiomycetidae</taxon>
        <taxon>Eurotiales</taxon>
        <taxon>Aspergillaceae</taxon>
        <taxon>Aspergillus</taxon>
        <taxon>Aspergillus subgen. Nidulantes</taxon>
    </lineage>
</organism>
<comment type="caution">
    <text evidence="2">The sequence shown here is derived from an EMBL/GenBank/DDBJ whole genome shotgun (WGS) entry which is preliminary data.</text>
</comment>
<dbReference type="VEuPathDB" id="FungiDB:P175DRAFT_0530736"/>
<name>A0A2T5M4Y3_9EURO</name>
<sequence length="103" mass="11565">MARSSRRSQPLSDCPHTRYIPSYQLDVAMYYSVAFTYYILALTGPSIWPTSSYPETVRHPKLSSTSTLVHCGAGYSIVWTVDPILVPEWLRILGAIGETIELN</sequence>
<dbReference type="AlphaFoldDB" id="A0A2T5M4Y3"/>
<evidence type="ECO:0000313" key="2">
    <source>
        <dbReference type="EMBL" id="PTU23601.1"/>
    </source>
</evidence>
<dbReference type="EMBL" id="MSFN02000002">
    <property type="protein sequence ID" value="PTU23601.1"/>
    <property type="molecule type" value="Genomic_DNA"/>
</dbReference>
<keyword evidence="1" id="KW-1133">Transmembrane helix</keyword>
<reference evidence="2 3" key="1">
    <citation type="journal article" date="2018" name="Proc. Natl. Acad. Sci. U.S.A.">
        <title>Linking secondary metabolites to gene clusters through genome sequencing of six diverse Aspergillus species.</title>
        <authorList>
            <person name="Kaerboelling I."/>
            <person name="Vesth T.C."/>
            <person name="Frisvad J.C."/>
            <person name="Nybo J.L."/>
            <person name="Theobald S."/>
            <person name="Kuo A."/>
            <person name="Bowyer P."/>
            <person name="Matsuda Y."/>
            <person name="Mondo S."/>
            <person name="Lyhne E.K."/>
            <person name="Kogle M.E."/>
            <person name="Clum A."/>
            <person name="Lipzen A."/>
            <person name="Salamov A."/>
            <person name="Ngan C.Y."/>
            <person name="Daum C."/>
            <person name="Chiniquy J."/>
            <person name="Barry K."/>
            <person name="LaButti K."/>
            <person name="Haridas S."/>
            <person name="Simmons B.A."/>
            <person name="Magnuson J.K."/>
            <person name="Mortensen U.H."/>
            <person name="Larsen T.O."/>
            <person name="Grigoriev I.V."/>
            <person name="Baker S.E."/>
            <person name="Andersen M.R."/>
        </authorList>
    </citation>
    <scope>NUCLEOTIDE SEQUENCE [LARGE SCALE GENOMIC DNA]</scope>
    <source>
        <strain evidence="2 3">IBT 24754</strain>
    </source>
</reference>
<dbReference type="GeneID" id="63816694"/>
<accession>A0A2T5M4Y3</accession>
<keyword evidence="1" id="KW-0472">Membrane</keyword>
<feature type="transmembrane region" description="Helical" evidence="1">
    <location>
        <begin position="28"/>
        <end position="48"/>
    </location>
</feature>
<dbReference type="Proteomes" id="UP000244073">
    <property type="component" value="Unassembled WGS sequence"/>
</dbReference>
<keyword evidence="1" id="KW-0812">Transmembrane</keyword>
<evidence type="ECO:0000313" key="3">
    <source>
        <dbReference type="Proteomes" id="UP000244073"/>
    </source>
</evidence>
<proteinExistence type="predicted"/>